<dbReference type="AlphaFoldDB" id="A0AAJ4XL37"/>
<keyword evidence="3" id="KW-1185">Reference proteome</keyword>
<evidence type="ECO:0000313" key="2">
    <source>
        <dbReference type="EMBL" id="SNX83946.1"/>
    </source>
</evidence>
<evidence type="ECO:0000313" key="3">
    <source>
        <dbReference type="Proteomes" id="UP001294444"/>
    </source>
</evidence>
<accession>A0AAJ4XL37</accession>
<reference evidence="2" key="1">
    <citation type="submission" date="2023-10" db="EMBL/GenBank/DDBJ databases">
        <authorList>
            <person name="Guldener U."/>
        </authorList>
    </citation>
    <scope>NUCLEOTIDE SEQUENCE</scope>
    <source>
        <strain evidence="2">Mp4</strain>
    </source>
</reference>
<protein>
    <submittedName>
        <fullName evidence="2">Uncharacterized protein</fullName>
    </submittedName>
</protein>
<organism evidence="2 3">
    <name type="scientific">Melanopsichium pennsylvanicum</name>
    <dbReference type="NCBI Taxonomy" id="63383"/>
    <lineage>
        <taxon>Eukaryota</taxon>
        <taxon>Fungi</taxon>
        <taxon>Dikarya</taxon>
        <taxon>Basidiomycota</taxon>
        <taxon>Ustilaginomycotina</taxon>
        <taxon>Ustilaginomycetes</taxon>
        <taxon>Ustilaginales</taxon>
        <taxon>Ustilaginaceae</taxon>
        <taxon>Melanopsichium</taxon>
    </lineage>
</organism>
<evidence type="ECO:0000256" key="1">
    <source>
        <dbReference type="SAM" id="MobiDB-lite"/>
    </source>
</evidence>
<gene>
    <name evidence="2" type="ORF">MEPE_02654</name>
</gene>
<proteinExistence type="predicted"/>
<dbReference type="Proteomes" id="UP001294444">
    <property type="component" value="Unassembled WGS sequence"/>
</dbReference>
<name>A0AAJ4XL37_9BASI</name>
<comment type="caution">
    <text evidence="2">The sequence shown here is derived from an EMBL/GenBank/DDBJ whole genome shotgun (WGS) entry which is preliminary data.</text>
</comment>
<sequence length="90" mass="10038">MSNRNGTGIPNLEANRRVRAVSMTKGISPKTKKKKRGSQRLIGDQSIFIAIESYAKYSESLTKTFETFKSSKVGQRNDISIQVEQPFDAA</sequence>
<feature type="region of interest" description="Disordered" evidence="1">
    <location>
        <begin position="1"/>
        <end position="39"/>
    </location>
</feature>
<dbReference type="EMBL" id="OAPG01000005">
    <property type="protein sequence ID" value="SNX83946.1"/>
    <property type="molecule type" value="Genomic_DNA"/>
</dbReference>